<reference evidence="4" key="1">
    <citation type="submission" date="2017-02" db="EMBL/GenBank/DDBJ databases">
        <authorList>
            <person name="Varghese N."/>
            <person name="Submissions S."/>
        </authorList>
    </citation>
    <scope>NUCLEOTIDE SEQUENCE [LARGE SCALE GENOMIC DNA]</scope>
    <source>
        <strain evidence="4">ATCC 27094</strain>
    </source>
</reference>
<keyword evidence="4" id="KW-1185">Reference proteome</keyword>
<keyword evidence="1 3" id="KW-0808">Transferase</keyword>
<dbReference type="InterPro" id="IPR050483">
    <property type="entry name" value="CoA-transferase_III_domain"/>
</dbReference>
<name>A0A1T4TM88_9HYPH</name>
<evidence type="ECO:0000313" key="3">
    <source>
        <dbReference type="EMBL" id="SKA41586.1"/>
    </source>
</evidence>
<dbReference type="InterPro" id="IPR023606">
    <property type="entry name" value="CoA-Trfase_III_dom_1_sf"/>
</dbReference>
<evidence type="ECO:0000256" key="2">
    <source>
        <dbReference type="SAM" id="MobiDB-lite"/>
    </source>
</evidence>
<dbReference type="InterPro" id="IPR003673">
    <property type="entry name" value="CoA-Trfase_fam_III"/>
</dbReference>
<dbReference type="Gene3D" id="3.40.50.10540">
    <property type="entry name" value="Crotonobetainyl-coa:carnitine coa-transferase, domain 1"/>
    <property type="match status" value="1"/>
</dbReference>
<dbReference type="InterPro" id="IPR044855">
    <property type="entry name" value="CoA-Trfase_III_dom3_sf"/>
</dbReference>
<dbReference type="Pfam" id="PF02515">
    <property type="entry name" value="CoA_transf_3"/>
    <property type="match status" value="1"/>
</dbReference>
<dbReference type="Gene3D" id="3.30.1540.10">
    <property type="entry name" value="formyl-coa transferase, domain 3"/>
    <property type="match status" value="1"/>
</dbReference>
<dbReference type="GO" id="GO:0008410">
    <property type="term" value="F:CoA-transferase activity"/>
    <property type="evidence" value="ECO:0007669"/>
    <property type="project" value="TreeGrafter"/>
</dbReference>
<dbReference type="EMBL" id="FUWJ01000022">
    <property type="protein sequence ID" value="SKA41586.1"/>
    <property type="molecule type" value="Genomic_DNA"/>
</dbReference>
<dbReference type="PANTHER" id="PTHR48207">
    <property type="entry name" value="SUCCINATE--HYDROXYMETHYLGLUTARATE COA-TRANSFERASE"/>
    <property type="match status" value="1"/>
</dbReference>
<protein>
    <submittedName>
        <fullName evidence="3">Crotonobetainyl-CoA:carnitine CoA-transferase CaiB</fullName>
    </submittedName>
</protein>
<evidence type="ECO:0000313" key="4">
    <source>
        <dbReference type="Proteomes" id="UP000190092"/>
    </source>
</evidence>
<feature type="region of interest" description="Disordered" evidence="2">
    <location>
        <begin position="364"/>
        <end position="383"/>
    </location>
</feature>
<gene>
    <name evidence="3" type="ORF">SAMN02745126_06513</name>
</gene>
<dbReference type="RefSeq" id="WP_085938243.1">
    <property type="nucleotide sequence ID" value="NZ_FUWJ01000022.1"/>
</dbReference>
<dbReference type="AlphaFoldDB" id="A0A1T4TM88"/>
<evidence type="ECO:0000256" key="1">
    <source>
        <dbReference type="ARBA" id="ARBA00022679"/>
    </source>
</evidence>
<dbReference type="PANTHER" id="PTHR48207:SF3">
    <property type="entry name" value="SUCCINATE--HYDROXYMETHYLGLUTARATE COA-TRANSFERASE"/>
    <property type="match status" value="1"/>
</dbReference>
<proteinExistence type="predicted"/>
<accession>A0A1T4TM88</accession>
<dbReference type="STRING" id="225324.SAMN02745126_06513"/>
<dbReference type="SUPFAM" id="SSF89796">
    <property type="entry name" value="CoA-transferase family III (CaiB/BaiF)"/>
    <property type="match status" value="1"/>
</dbReference>
<organism evidence="3 4">
    <name type="scientific">Enhydrobacter aerosaccus</name>
    <dbReference type="NCBI Taxonomy" id="225324"/>
    <lineage>
        <taxon>Bacteria</taxon>
        <taxon>Pseudomonadati</taxon>
        <taxon>Pseudomonadota</taxon>
        <taxon>Alphaproteobacteria</taxon>
        <taxon>Hyphomicrobiales</taxon>
        <taxon>Enhydrobacter</taxon>
    </lineage>
</organism>
<dbReference type="OrthoDB" id="7208981at2"/>
<dbReference type="Proteomes" id="UP000190092">
    <property type="component" value="Unassembled WGS sequence"/>
</dbReference>
<sequence>MGGPLPLEGLRVLDLASFVAGPVATTVMGDYGADVIKIEPPGDGDPQRKLGQAHSIPQHPVNFCWHLVNRNKRAMVLDLKHPDGHAVFDRLAATADVMVVNFPLKVRERLRMRYADVAALNPRLIYASMTGYGEQGPDAEQPGFDSTAFFARSGLLDALTHAGGPPAFSLPAQGDQMAGMNLFAAISMALLHRERTGEGSEVSSSLHAGGLWSNALLAQGALLGAFVAPRPPRTAPRSALANQYRTADGRWIQLTIVREDKLWPELCTAMERPDLLEDPRFQTTESRRAHATELAAILDPIFASQPWPEWRTRLRRHEITFGLLGVLRDVPEDAQAVANGAIVDSAVPEMPRTISAPIRLSFAPSPSVPGRGPNQGEHTDEILAELGYTEDEIGRLRQQGALG</sequence>